<reference evidence="8 9" key="1">
    <citation type="submission" date="2023-03" db="EMBL/GenBank/DDBJ databases">
        <title>Isolation and description of six Streptomyces strains from soil environments, able to metabolize different microbial glucans.</title>
        <authorList>
            <person name="Widen T."/>
            <person name="Larsbrink J."/>
        </authorList>
    </citation>
    <scope>NUCLEOTIDE SEQUENCE [LARGE SCALE GENOMIC DNA]</scope>
    <source>
        <strain evidence="8 9">Alt2</strain>
    </source>
</reference>
<dbReference type="Proteomes" id="UP001235744">
    <property type="component" value="Chromosome"/>
</dbReference>
<dbReference type="EMBL" id="CP120988">
    <property type="protein sequence ID" value="WLQ54105.1"/>
    <property type="molecule type" value="Genomic_DNA"/>
</dbReference>
<dbReference type="CDD" id="cd03230">
    <property type="entry name" value="ABC_DR_subfamily_A"/>
    <property type="match status" value="1"/>
</dbReference>
<dbReference type="RefSeq" id="WP_306072698.1">
    <property type="nucleotide sequence ID" value="NZ_CP120988.1"/>
</dbReference>
<organism evidence="8 9">
    <name type="scientific">Streptomyces poriferorum</name>
    <dbReference type="NCBI Taxonomy" id="2798799"/>
    <lineage>
        <taxon>Bacteria</taxon>
        <taxon>Bacillati</taxon>
        <taxon>Actinomycetota</taxon>
        <taxon>Actinomycetes</taxon>
        <taxon>Kitasatosporales</taxon>
        <taxon>Streptomycetaceae</taxon>
        <taxon>Streptomyces</taxon>
    </lineage>
</organism>
<dbReference type="InterPro" id="IPR050763">
    <property type="entry name" value="ABC_transporter_ATP-binding"/>
</dbReference>
<keyword evidence="6" id="KW-0046">Antibiotic resistance</keyword>
<keyword evidence="5 8" id="KW-0067">ATP-binding</keyword>
<dbReference type="PANTHER" id="PTHR42711:SF5">
    <property type="entry name" value="ABC TRANSPORTER ATP-BINDING PROTEIN NATA"/>
    <property type="match status" value="1"/>
</dbReference>
<evidence type="ECO:0000256" key="2">
    <source>
        <dbReference type="ARBA" id="ARBA00005417"/>
    </source>
</evidence>
<comment type="similarity">
    <text evidence="2">Belongs to the ABC transporter superfamily.</text>
</comment>
<dbReference type="PROSITE" id="PS50893">
    <property type="entry name" value="ABC_TRANSPORTER_2"/>
    <property type="match status" value="1"/>
</dbReference>
<dbReference type="InterPro" id="IPR003593">
    <property type="entry name" value="AAA+_ATPase"/>
</dbReference>
<comment type="subcellular location">
    <subcellularLocation>
        <location evidence="1">Cell membrane</location>
        <topology evidence="1">Peripheral membrane protein</topology>
    </subcellularLocation>
</comment>
<dbReference type="PANTHER" id="PTHR42711">
    <property type="entry name" value="ABC TRANSPORTER ATP-BINDING PROTEIN"/>
    <property type="match status" value="1"/>
</dbReference>
<evidence type="ECO:0000313" key="9">
    <source>
        <dbReference type="Proteomes" id="UP001235744"/>
    </source>
</evidence>
<dbReference type="SMART" id="SM00382">
    <property type="entry name" value="AAA"/>
    <property type="match status" value="1"/>
</dbReference>
<sequence length="317" mass="34487">MTAAIDIRGVTRSYVVKGKPDFMALKGIDLTIPRGEVHALLGPNGAGKTTLCRILSTVLLPTSGTVTVLGHEVVRDAEKVKQCLGVVFGGDRGLYNRLSARQNLNFWASLYGLRRGERRRRVDELLDRMGLAQRADERVQGFSRGMKQRLHLARGLVSDPGVLILDEPTVGMDPVAARDFRDLVRELRADGRTILMTTHDMAEAAELSDRVSFIDDGNLALTESPTTVGNIVSTRERVDARGVPQEVRDRLTGLAGVAAVSETEAGVLRVETEHSEATRQVLMTIVAAGVTDVSRSRPSLEEVYLHLIGRRGMAVGG</sequence>
<evidence type="ECO:0000256" key="6">
    <source>
        <dbReference type="ARBA" id="ARBA00023251"/>
    </source>
</evidence>
<name>A0ABY9IG58_9ACTN</name>
<dbReference type="Pfam" id="PF00005">
    <property type="entry name" value="ABC_tran"/>
    <property type="match status" value="1"/>
</dbReference>
<proteinExistence type="inferred from homology"/>
<keyword evidence="3" id="KW-0813">Transport</keyword>
<dbReference type="Gene3D" id="3.40.50.300">
    <property type="entry name" value="P-loop containing nucleotide triphosphate hydrolases"/>
    <property type="match status" value="1"/>
</dbReference>
<evidence type="ECO:0000256" key="1">
    <source>
        <dbReference type="ARBA" id="ARBA00004202"/>
    </source>
</evidence>
<keyword evidence="4" id="KW-0547">Nucleotide-binding</keyword>
<keyword evidence="9" id="KW-1185">Reference proteome</keyword>
<dbReference type="GO" id="GO:0005524">
    <property type="term" value="F:ATP binding"/>
    <property type="evidence" value="ECO:0007669"/>
    <property type="project" value="UniProtKB-KW"/>
</dbReference>
<evidence type="ECO:0000256" key="3">
    <source>
        <dbReference type="ARBA" id="ARBA00022448"/>
    </source>
</evidence>
<evidence type="ECO:0000313" key="8">
    <source>
        <dbReference type="EMBL" id="WLQ54105.1"/>
    </source>
</evidence>
<evidence type="ECO:0000259" key="7">
    <source>
        <dbReference type="PROSITE" id="PS50893"/>
    </source>
</evidence>
<dbReference type="SUPFAM" id="SSF52540">
    <property type="entry name" value="P-loop containing nucleoside triphosphate hydrolases"/>
    <property type="match status" value="1"/>
</dbReference>
<feature type="domain" description="ABC transporter" evidence="7">
    <location>
        <begin position="5"/>
        <end position="241"/>
    </location>
</feature>
<accession>A0ABY9IG58</accession>
<evidence type="ECO:0000256" key="5">
    <source>
        <dbReference type="ARBA" id="ARBA00022840"/>
    </source>
</evidence>
<dbReference type="InterPro" id="IPR027417">
    <property type="entry name" value="P-loop_NTPase"/>
</dbReference>
<protein>
    <submittedName>
        <fullName evidence="8">ABC transporter ATP-binding protein</fullName>
    </submittedName>
</protein>
<dbReference type="InterPro" id="IPR003439">
    <property type="entry name" value="ABC_transporter-like_ATP-bd"/>
</dbReference>
<evidence type="ECO:0000256" key="4">
    <source>
        <dbReference type="ARBA" id="ARBA00022741"/>
    </source>
</evidence>
<gene>
    <name evidence="8" type="ORF">P8A19_00985</name>
</gene>